<protein>
    <submittedName>
        <fullName evidence="1">Uncharacterized protein</fullName>
    </submittedName>
</protein>
<organism evidence="1 2">
    <name type="scientific">Fusarium equiseti</name>
    <name type="common">Fusarium scirpi</name>
    <dbReference type="NCBI Taxonomy" id="61235"/>
    <lineage>
        <taxon>Eukaryota</taxon>
        <taxon>Fungi</taxon>
        <taxon>Dikarya</taxon>
        <taxon>Ascomycota</taxon>
        <taxon>Pezizomycotina</taxon>
        <taxon>Sordariomycetes</taxon>
        <taxon>Hypocreomycetidae</taxon>
        <taxon>Hypocreales</taxon>
        <taxon>Nectriaceae</taxon>
        <taxon>Fusarium</taxon>
        <taxon>Fusarium incarnatum-equiseti species complex</taxon>
    </lineage>
</organism>
<dbReference type="Proteomes" id="UP000693738">
    <property type="component" value="Unassembled WGS sequence"/>
</dbReference>
<reference evidence="1" key="1">
    <citation type="submission" date="2021-05" db="EMBL/GenBank/DDBJ databases">
        <authorList>
            <person name="Khan N."/>
        </authorList>
    </citation>
    <scope>NUCLEOTIDE SEQUENCE</scope>
</reference>
<accession>A0A8J2NDL3</accession>
<evidence type="ECO:0000313" key="1">
    <source>
        <dbReference type="EMBL" id="CAG7560077.1"/>
    </source>
</evidence>
<name>A0A8J2NDL3_FUSEQ</name>
<sequence>MLSADALKIRLEQVMDESLAQYPDIKLSDADKVKLLSEWDDEVSKSCASVEEIFDALALDKIIIDRLTLEYEAIRAYYGGHCIHQEEDLLIAMFQKTLELRDVVIGFKAKRDEANRILGELEEAFKFKISHGLHGSSLST</sequence>
<dbReference type="EMBL" id="CAJSTJ010000132">
    <property type="protein sequence ID" value="CAG7560077.1"/>
    <property type="molecule type" value="Genomic_DNA"/>
</dbReference>
<proteinExistence type="predicted"/>
<evidence type="ECO:0000313" key="2">
    <source>
        <dbReference type="Proteomes" id="UP000693738"/>
    </source>
</evidence>
<comment type="caution">
    <text evidence="1">The sequence shown here is derived from an EMBL/GenBank/DDBJ whole genome shotgun (WGS) entry which is preliminary data.</text>
</comment>
<gene>
    <name evidence="1" type="ORF">FEQUK3_LOCUS5789</name>
</gene>
<dbReference type="AlphaFoldDB" id="A0A8J2NDL3"/>